<evidence type="ECO:0000313" key="2">
    <source>
        <dbReference type="EMBL" id="KAF8388323.1"/>
    </source>
</evidence>
<evidence type="ECO:0000256" key="1">
    <source>
        <dbReference type="SAM" id="MobiDB-lite"/>
    </source>
</evidence>
<protein>
    <submittedName>
        <fullName evidence="2">Uncharacterized protein</fullName>
    </submittedName>
</protein>
<organism evidence="2 3">
    <name type="scientific">Tetracentron sinense</name>
    <name type="common">Spur-leaf</name>
    <dbReference type="NCBI Taxonomy" id="13715"/>
    <lineage>
        <taxon>Eukaryota</taxon>
        <taxon>Viridiplantae</taxon>
        <taxon>Streptophyta</taxon>
        <taxon>Embryophyta</taxon>
        <taxon>Tracheophyta</taxon>
        <taxon>Spermatophyta</taxon>
        <taxon>Magnoliopsida</taxon>
        <taxon>Trochodendrales</taxon>
        <taxon>Trochodendraceae</taxon>
        <taxon>Tetracentron</taxon>
    </lineage>
</organism>
<dbReference type="Proteomes" id="UP000655225">
    <property type="component" value="Unassembled WGS sequence"/>
</dbReference>
<feature type="region of interest" description="Disordered" evidence="1">
    <location>
        <begin position="63"/>
        <end position="84"/>
    </location>
</feature>
<comment type="caution">
    <text evidence="2">The sequence shown here is derived from an EMBL/GenBank/DDBJ whole genome shotgun (WGS) entry which is preliminary data.</text>
</comment>
<evidence type="ECO:0000313" key="3">
    <source>
        <dbReference type="Proteomes" id="UP000655225"/>
    </source>
</evidence>
<dbReference type="EMBL" id="JABCRI010000020">
    <property type="protein sequence ID" value="KAF8388323.1"/>
    <property type="molecule type" value="Genomic_DNA"/>
</dbReference>
<sequence>MKRNAEIYTKDRFQLPSSSMRRSNEFGKSKKWSGSRVPRESKDISRVKRVRFADSNTVYPLSYKRDASSKPAKGTNPPRDDPKTSEYAFFKKLKEDAGQNLHSYPLHKQDSQLNKFKAGDSIGDMTNMIKHNSEELRLIFPVEKFTPIKKKFTPIDLKSIISPLGVPENSVYLLIILKFLLAYHIKGIPLFDVQNVQSVSRKLLRYDLVSVLLRRLVPDSDESNICMDPRSRHMDLNTKSPLLSSSDNNFKELPWTPKKNFMAPMHMQYLEGSSFACWPSESRESLLSKWDSKVSESFSTGYAGKVHMQYKRGDHDRVSYGGRLSSLPTKSESTFGIDLGTEFAFENYGSLALDHIPMPSKLILDYENLSSHWHSPQQSLGLSTKLSCEELDEFHDPNEPALGRERCTLLLDWDDTNMQNETKLSIASQNTALSLDSTLPTSWGDDHCSRQDSKFDSSGLCSSSFLAIYHPPLDNLQMTSKLDWSDHENLFSHRHSLQQSLGPSSKLSYKELDELHNPNESSLGRELCTLLLDGDDSNMQSELDLSNSFHNKVLNFDSTFPTSWGDDHCQNLDSKFDASGLCSSSSLTIHDSPVFTSLWDFSSESYHNHAVRRQALDDRNYLVAGLNLFPLSSPCTPNYLALADGCNFSNSYRGSSVFGSPHNHHKYCQVFREKRHPSLDALLLSSGLDYGFGWKGLSIIHSSGECHSSTYPDLQFPAKEIQGISSYQLTGDKSQRCLDSSNHIKTQTHIAQDVPNNNSFSSFSFQISLNKEWVSPLLFDKSSCDGPEGKICFGGNEGEYN</sequence>
<gene>
    <name evidence="2" type="ORF">HHK36_026989</name>
</gene>
<name>A0A835D2M4_TETSI</name>
<dbReference type="OMA" id="HYEDADN"/>
<feature type="region of interest" description="Disordered" evidence="1">
    <location>
        <begin position="1"/>
        <end position="46"/>
    </location>
</feature>
<dbReference type="AlphaFoldDB" id="A0A835D2M4"/>
<feature type="compositionally biased region" description="Basic and acidic residues" evidence="1">
    <location>
        <begin position="37"/>
        <end position="46"/>
    </location>
</feature>
<proteinExistence type="predicted"/>
<dbReference type="OrthoDB" id="1938423at2759"/>
<feature type="compositionally biased region" description="Basic and acidic residues" evidence="1">
    <location>
        <begin position="1"/>
        <end position="13"/>
    </location>
</feature>
<reference evidence="2 3" key="1">
    <citation type="submission" date="2020-04" db="EMBL/GenBank/DDBJ databases">
        <title>Plant Genome Project.</title>
        <authorList>
            <person name="Zhang R.-G."/>
        </authorList>
    </citation>
    <scope>NUCLEOTIDE SEQUENCE [LARGE SCALE GENOMIC DNA]</scope>
    <source>
        <strain evidence="2">YNK0</strain>
        <tissue evidence="2">Leaf</tissue>
    </source>
</reference>
<keyword evidence="3" id="KW-1185">Reference proteome</keyword>
<accession>A0A835D2M4</accession>